<dbReference type="Gene3D" id="3.40.250.10">
    <property type="entry name" value="Rhodanese-like domain"/>
    <property type="match status" value="1"/>
</dbReference>
<protein>
    <submittedName>
        <fullName evidence="2">Rhodanese</fullName>
    </submittedName>
</protein>
<dbReference type="SUPFAM" id="SSF52821">
    <property type="entry name" value="Rhodanese/Cell cycle control phosphatase"/>
    <property type="match status" value="1"/>
</dbReference>
<name>A0A480B158_9BURK</name>
<keyword evidence="3" id="KW-1185">Reference proteome</keyword>
<comment type="caution">
    <text evidence="2">The sequence shown here is derived from an EMBL/GenBank/DDBJ whole genome shotgun (WGS) entry which is preliminary data.</text>
</comment>
<dbReference type="OrthoDB" id="1445766at2"/>
<accession>A0A480B158</accession>
<sequence>MKKSVTTMVNEALALITTHSVETARALHGLPGVQFVDLRDPRELEREGAIPGAFHAPRGMLEFWVDTESPYHKPVFNQPGTQYVLFCAGGWRSALAARTMLEMGIENVAHIHGGFGAWKAAGHPVEQKAERPARVAPGPAAS</sequence>
<dbReference type="InterPro" id="IPR036873">
    <property type="entry name" value="Rhodanese-like_dom_sf"/>
</dbReference>
<evidence type="ECO:0000313" key="3">
    <source>
        <dbReference type="Proteomes" id="UP000301751"/>
    </source>
</evidence>
<dbReference type="InterPro" id="IPR001763">
    <property type="entry name" value="Rhodanese-like_dom"/>
</dbReference>
<dbReference type="PANTHER" id="PTHR44086">
    <property type="entry name" value="THIOSULFATE SULFURTRANSFERASE RDL2, MITOCHONDRIAL-RELATED"/>
    <property type="match status" value="1"/>
</dbReference>
<dbReference type="Pfam" id="PF00581">
    <property type="entry name" value="Rhodanese"/>
    <property type="match status" value="1"/>
</dbReference>
<dbReference type="GO" id="GO:0004792">
    <property type="term" value="F:thiosulfate-cyanide sulfurtransferase activity"/>
    <property type="evidence" value="ECO:0007669"/>
    <property type="project" value="TreeGrafter"/>
</dbReference>
<dbReference type="PROSITE" id="PS50206">
    <property type="entry name" value="RHODANESE_3"/>
    <property type="match status" value="1"/>
</dbReference>
<dbReference type="AlphaFoldDB" id="A0A480B158"/>
<evidence type="ECO:0000259" key="1">
    <source>
        <dbReference type="PROSITE" id="PS50206"/>
    </source>
</evidence>
<dbReference type="SMART" id="SM00450">
    <property type="entry name" value="RHOD"/>
    <property type="match status" value="1"/>
</dbReference>
<dbReference type="CDD" id="cd01447">
    <property type="entry name" value="Polysulfide_ST"/>
    <property type="match status" value="1"/>
</dbReference>
<evidence type="ECO:0000313" key="2">
    <source>
        <dbReference type="EMBL" id="GCL66087.1"/>
    </source>
</evidence>
<gene>
    <name evidence="2" type="ORF">AQPW35_51680</name>
</gene>
<organism evidence="2 3">
    <name type="scientific">Pseudaquabacterium pictum</name>
    <dbReference type="NCBI Taxonomy" id="2315236"/>
    <lineage>
        <taxon>Bacteria</taxon>
        <taxon>Pseudomonadati</taxon>
        <taxon>Pseudomonadota</taxon>
        <taxon>Betaproteobacteria</taxon>
        <taxon>Burkholderiales</taxon>
        <taxon>Sphaerotilaceae</taxon>
        <taxon>Pseudaquabacterium</taxon>
    </lineage>
</organism>
<proteinExistence type="predicted"/>
<dbReference type="EMBL" id="BJCL01000024">
    <property type="protein sequence ID" value="GCL66087.1"/>
    <property type="molecule type" value="Genomic_DNA"/>
</dbReference>
<feature type="domain" description="Rhodanese" evidence="1">
    <location>
        <begin position="29"/>
        <end position="127"/>
    </location>
</feature>
<reference evidence="3" key="1">
    <citation type="submission" date="2019-03" db="EMBL/GenBank/DDBJ databases">
        <title>Aquabacterium pictum sp.nov., the first bacteriochlorophyll a-containing freshwater bacterium in the genus Aquabacterium of the class Betaproteobacteria.</title>
        <authorList>
            <person name="Hirose S."/>
            <person name="Tank M."/>
            <person name="Hara E."/>
            <person name="Tamaki H."/>
            <person name="Takaichi S."/>
            <person name="Haruta S."/>
            <person name="Hanada S."/>
        </authorList>
    </citation>
    <scope>NUCLEOTIDE SEQUENCE [LARGE SCALE GENOMIC DNA]</scope>
    <source>
        <strain evidence="3">W35</strain>
    </source>
</reference>
<dbReference type="RefSeq" id="WP_137735781.1">
    <property type="nucleotide sequence ID" value="NZ_BJCL01000024.1"/>
</dbReference>
<dbReference type="PANTHER" id="PTHR44086:SF13">
    <property type="entry name" value="THIOSULFATE SULFURTRANSFERASE PSPE"/>
    <property type="match status" value="1"/>
</dbReference>
<dbReference type="Proteomes" id="UP000301751">
    <property type="component" value="Unassembled WGS sequence"/>
</dbReference>